<evidence type="ECO:0000256" key="9">
    <source>
        <dbReference type="ARBA" id="ARBA00022840"/>
    </source>
</evidence>
<keyword evidence="8 16" id="KW-0418">Kinase</keyword>
<dbReference type="SUPFAM" id="SSF47384">
    <property type="entry name" value="Homodimeric domain of signal transducing histidine kinase"/>
    <property type="match status" value="1"/>
</dbReference>
<evidence type="ECO:0000259" key="15">
    <source>
        <dbReference type="PROSITE" id="PS50109"/>
    </source>
</evidence>
<evidence type="ECO:0000256" key="10">
    <source>
        <dbReference type="ARBA" id="ARBA00023012"/>
    </source>
</evidence>
<keyword evidence="17" id="KW-1185">Reference proteome</keyword>
<dbReference type="SUPFAM" id="SSF55874">
    <property type="entry name" value="ATPase domain of HSP90 chaperone/DNA topoisomerase II/histidine kinase"/>
    <property type="match status" value="1"/>
</dbReference>
<protein>
    <recommendedName>
        <fullName evidence="12">Sensor-like histidine kinase SenX3</fullName>
        <ecNumber evidence="3">2.7.13.3</ecNumber>
    </recommendedName>
</protein>
<dbReference type="PANTHER" id="PTHR45453:SF1">
    <property type="entry name" value="PHOSPHATE REGULON SENSOR PROTEIN PHOR"/>
    <property type="match status" value="1"/>
</dbReference>
<feature type="compositionally biased region" description="Polar residues" evidence="13">
    <location>
        <begin position="46"/>
        <end position="58"/>
    </location>
</feature>
<dbReference type="Gene3D" id="3.30.565.10">
    <property type="entry name" value="Histidine kinase-like ATPase, C-terminal domain"/>
    <property type="match status" value="1"/>
</dbReference>
<feature type="transmembrane region" description="Helical" evidence="14">
    <location>
        <begin position="6"/>
        <end position="28"/>
    </location>
</feature>
<evidence type="ECO:0000256" key="3">
    <source>
        <dbReference type="ARBA" id="ARBA00012438"/>
    </source>
</evidence>
<dbReference type="CDD" id="cd00082">
    <property type="entry name" value="HisKA"/>
    <property type="match status" value="1"/>
</dbReference>
<keyword evidence="5" id="KW-0597">Phosphoprotein</keyword>
<dbReference type="GO" id="GO:0000155">
    <property type="term" value="F:phosphorelay sensor kinase activity"/>
    <property type="evidence" value="ECO:0007669"/>
    <property type="project" value="InterPro"/>
</dbReference>
<keyword evidence="10" id="KW-0902">Two-component regulatory system</keyword>
<keyword evidence="14" id="KW-0812">Transmembrane</keyword>
<dbReference type="InterPro" id="IPR005467">
    <property type="entry name" value="His_kinase_dom"/>
</dbReference>
<name>A0A2T0YYU9_9ACTN</name>
<gene>
    <name evidence="16" type="ORF">CLV47_13416</name>
</gene>
<dbReference type="InterPro" id="IPR004358">
    <property type="entry name" value="Sig_transdc_His_kin-like_C"/>
</dbReference>
<dbReference type="EC" id="2.7.13.3" evidence="3"/>
<evidence type="ECO:0000256" key="8">
    <source>
        <dbReference type="ARBA" id="ARBA00022777"/>
    </source>
</evidence>
<dbReference type="FunFam" id="3.30.565.10:FF:000006">
    <property type="entry name" value="Sensor histidine kinase WalK"/>
    <property type="match status" value="1"/>
</dbReference>
<dbReference type="GO" id="GO:0005886">
    <property type="term" value="C:plasma membrane"/>
    <property type="evidence" value="ECO:0007669"/>
    <property type="project" value="UniProtKB-SubCell"/>
</dbReference>
<keyword evidence="14" id="KW-1133">Transmembrane helix</keyword>
<evidence type="ECO:0000313" key="17">
    <source>
        <dbReference type="Proteomes" id="UP000237752"/>
    </source>
</evidence>
<dbReference type="InterPro" id="IPR003661">
    <property type="entry name" value="HisK_dim/P_dom"/>
</dbReference>
<dbReference type="Proteomes" id="UP000237752">
    <property type="component" value="Unassembled WGS sequence"/>
</dbReference>
<organism evidence="16 17">
    <name type="scientific">Antricoccus suffuscus</name>
    <dbReference type="NCBI Taxonomy" id="1629062"/>
    <lineage>
        <taxon>Bacteria</taxon>
        <taxon>Bacillati</taxon>
        <taxon>Actinomycetota</taxon>
        <taxon>Actinomycetes</taxon>
        <taxon>Geodermatophilales</taxon>
        <taxon>Antricoccaceae</taxon>
        <taxon>Antricoccus</taxon>
    </lineage>
</organism>
<dbReference type="CDD" id="cd00075">
    <property type="entry name" value="HATPase"/>
    <property type="match status" value="1"/>
</dbReference>
<evidence type="ECO:0000256" key="5">
    <source>
        <dbReference type="ARBA" id="ARBA00022553"/>
    </source>
</evidence>
<reference evidence="16 17" key="1">
    <citation type="submission" date="2018-03" db="EMBL/GenBank/DDBJ databases">
        <title>Genomic Encyclopedia of Archaeal and Bacterial Type Strains, Phase II (KMG-II): from individual species to whole genera.</title>
        <authorList>
            <person name="Goeker M."/>
        </authorList>
    </citation>
    <scope>NUCLEOTIDE SEQUENCE [LARGE SCALE GENOMIC DNA]</scope>
    <source>
        <strain evidence="16 17">DSM 100065</strain>
    </source>
</reference>
<keyword evidence="4" id="KW-1003">Cell membrane</keyword>
<evidence type="ECO:0000256" key="6">
    <source>
        <dbReference type="ARBA" id="ARBA00022679"/>
    </source>
</evidence>
<dbReference type="Gene3D" id="1.10.287.130">
    <property type="match status" value="1"/>
</dbReference>
<feature type="compositionally biased region" description="Low complexity" evidence="13">
    <location>
        <begin position="412"/>
        <end position="427"/>
    </location>
</feature>
<comment type="caution">
    <text evidence="16">The sequence shown here is derived from an EMBL/GenBank/DDBJ whole genome shotgun (WGS) entry which is preliminary data.</text>
</comment>
<evidence type="ECO:0000313" key="16">
    <source>
        <dbReference type="EMBL" id="PRZ29276.1"/>
    </source>
</evidence>
<evidence type="ECO:0000256" key="4">
    <source>
        <dbReference type="ARBA" id="ARBA00022475"/>
    </source>
</evidence>
<evidence type="ECO:0000256" key="14">
    <source>
        <dbReference type="SAM" id="Phobius"/>
    </source>
</evidence>
<evidence type="ECO:0000256" key="13">
    <source>
        <dbReference type="SAM" id="MobiDB-lite"/>
    </source>
</evidence>
<keyword evidence="7" id="KW-0547">Nucleotide-binding</keyword>
<feature type="domain" description="Histidine kinase" evidence="15">
    <location>
        <begin position="176"/>
        <end position="392"/>
    </location>
</feature>
<keyword evidence="6" id="KW-0808">Transferase</keyword>
<evidence type="ECO:0000256" key="11">
    <source>
        <dbReference type="ARBA" id="ARBA00023136"/>
    </source>
</evidence>
<proteinExistence type="predicted"/>
<sequence length="427" mass="44858">MSGIGWIVLAVAAIGAFAIGFVAARLSARTSPGEKSVRDRSASAPRKTQGSATRPASGTSGLALADELVTVMDSAAIVIDSGDQVLLANPRAIEMGLVRERRIVVRALLEISRDVRRDGAMTIDLRLPAGTLPTNREVIVNVQGDSLDRSGVVALVMHDVTEAHRVEAVRRDFVANVSHELKTPVGAISLLGEAIEDASGDADAVRRFAASMQRESKRLATLVAELIELSRLQGAEPAPPQTNVDVAEIITECVDGIRAAASAKNITIVKAGEATVSVPAVRAQLHAAVSNLLTNAISYSPNDTKVGVTHRVLDGYAEIVVKDQGIGIAARDIGRIFERFYRVDPARSRSTGGTGLGLAIVKHIATNHGGSVDVWSSEGDGSTFTLRLPLEPAIPADGGPDEEPHADAHQPGSRAGRAATRASLEYL</sequence>
<feature type="region of interest" description="Disordered" evidence="13">
    <location>
        <begin position="391"/>
        <end position="427"/>
    </location>
</feature>
<evidence type="ECO:0000256" key="1">
    <source>
        <dbReference type="ARBA" id="ARBA00000085"/>
    </source>
</evidence>
<dbReference type="PANTHER" id="PTHR45453">
    <property type="entry name" value="PHOSPHATE REGULON SENSOR PROTEIN PHOR"/>
    <property type="match status" value="1"/>
</dbReference>
<comment type="catalytic activity">
    <reaction evidence="1">
        <text>ATP + protein L-histidine = ADP + protein N-phospho-L-histidine.</text>
        <dbReference type="EC" id="2.7.13.3"/>
    </reaction>
</comment>
<keyword evidence="11 14" id="KW-0472">Membrane</keyword>
<dbReference type="SMART" id="SM00387">
    <property type="entry name" value="HATPase_c"/>
    <property type="match status" value="1"/>
</dbReference>
<accession>A0A2T0YYU9</accession>
<dbReference type="InterPro" id="IPR036097">
    <property type="entry name" value="HisK_dim/P_sf"/>
</dbReference>
<comment type="subcellular location">
    <subcellularLocation>
        <location evidence="2">Cell membrane</location>
    </subcellularLocation>
</comment>
<dbReference type="GO" id="GO:0016036">
    <property type="term" value="P:cellular response to phosphate starvation"/>
    <property type="evidence" value="ECO:0007669"/>
    <property type="project" value="TreeGrafter"/>
</dbReference>
<dbReference type="GO" id="GO:0005524">
    <property type="term" value="F:ATP binding"/>
    <property type="evidence" value="ECO:0007669"/>
    <property type="project" value="UniProtKB-KW"/>
</dbReference>
<dbReference type="GO" id="GO:0004721">
    <property type="term" value="F:phosphoprotein phosphatase activity"/>
    <property type="evidence" value="ECO:0007669"/>
    <property type="project" value="TreeGrafter"/>
</dbReference>
<dbReference type="FunFam" id="1.10.287.130:FF:000008">
    <property type="entry name" value="Two-component sensor histidine kinase"/>
    <property type="match status" value="1"/>
</dbReference>
<dbReference type="SMART" id="SM00388">
    <property type="entry name" value="HisKA"/>
    <property type="match status" value="1"/>
</dbReference>
<dbReference type="Pfam" id="PF02518">
    <property type="entry name" value="HATPase_c"/>
    <property type="match status" value="1"/>
</dbReference>
<dbReference type="AlphaFoldDB" id="A0A2T0YYU9"/>
<dbReference type="InterPro" id="IPR003594">
    <property type="entry name" value="HATPase_dom"/>
</dbReference>
<dbReference type="InterPro" id="IPR050351">
    <property type="entry name" value="BphY/WalK/GraS-like"/>
</dbReference>
<dbReference type="PRINTS" id="PR00344">
    <property type="entry name" value="BCTRLSENSOR"/>
</dbReference>
<evidence type="ECO:0000256" key="7">
    <source>
        <dbReference type="ARBA" id="ARBA00022741"/>
    </source>
</evidence>
<evidence type="ECO:0000256" key="12">
    <source>
        <dbReference type="ARBA" id="ARBA00039401"/>
    </source>
</evidence>
<evidence type="ECO:0000256" key="2">
    <source>
        <dbReference type="ARBA" id="ARBA00004236"/>
    </source>
</evidence>
<dbReference type="EMBL" id="PVUE01000034">
    <property type="protein sequence ID" value="PRZ29276.1"/>
    <property type="molecule type" value="Genomic_DNA"/>
</dbReference>
<keyword evidence="9" id="KW-0067">ATP-binding</keyword>
<dbReference type="InterPro" id="IPR036890">
    <property type="entry name" value="HATPase_C_sf"/>
</dbReference>
<dbReference type="OrthoDB" id="9813151at2"/>
<dbReference type="PROSITE" id="PS50109">
    <property type="entry name" value="HIS_KIN"/>
    <property type="match status" value="1"/>
</dbReference>
<feature type="region of interest" description="Disordered" evidence="13">
    <location>
        <begin position="32"/>
        <end position="58"/>
    </location>
</feature>
<dbReference type="Pfam" id="PF00512">
    <property type="entry name" value="HisKA"/>
    <property type="match status" value="1"/>
</dbReference>